<protein>
    <recommendedName>
        <fullName evidence="2">mitogen-activated protein kinase kinase kinase</fullName>
        <ecNumber evidence="2">2.7.11.25</ecNumber>
    </recommendedName>
</protein>
<dbReference type="PANTHER" id="PTHR48016">
    <property type="entry name" value="MAP KINASE KINASE KINASE SSK2-RELATED-RELATED"/>
    <property type="match status" value="1"/>
</dbReference>
<dbReference type="InterPro" id="IPR050538">
    <property type="entry name" value="MAP_kinase_kinase_kinase"/>
</dbReference>
<dbReference type="SUPFAM" id="SSF56112">
    <property type="entry name" value="Protein kinase-like (PK-like)"/>
    <property type="match status" value="1"/>
</dbReference>
<keyword evidence="4" id="KW-0808">Transferase</keyword>
<dbReference type="FunFam" id="3.30.200.20:FF:000713">
    <property type="entry name" value="Mitogen-activated protein kinase 1, putative, expressed"/>
    <property type="match status" value="1"/>
</dbReference>
<dbReference type="AlphaFoldDB" id="A0A9E7I5W1"/>
<dbReference type="GO" id="GO:0004709">
    <property type="term" value="F:MAP kinase kinase kinase activity"/>
    <property type="evidence" value="ECO:0007669"/>
    <property type="project" value="UniProtKB-EC"/>
</dbReference>
<dbReference type="PROSITE" id="PS00107">
    <property type="entry name" value="PROTEIN_KINASE_ATP"/>
    <property type="match status" value="1"/>
</dbReference>
<comment type="catalytic activity">
    <reaction evidence="8">
        <text>L-threonyl-[protein] + ATP = O-phospho-L-threonyl-[protein] + ADP + H(+)</text>
        <dbReference type="Rhea" id="RHEA:46608"/>
        <dbReference type="Rhea" id="RHEA-COMP:11060"/>
        <dbReference type="Rhea" id="RHEA-COMP:11605"/>
        <dbReference type="ChEBI" id="CHEBI:15378"/>
        <dbReference type="ChEBI" id="CHEBI:30013"/>
        <dbReference type="ChEBI" id="CHEBI:30616"/>
        <dbReference type="ChEBI" id="CHEBI:61977"/>
        <dbReference type="ChEBI" id="CHEBI:456216"/>
        <dbReference type="EC" id="2.7.11.25"/>
    </reaction>
</comment>
<dbReference type="GO" id="GO:0005737">
    <property type="term" value="C:cytoplasm"/>
    <property type="evidence" value="ECO:0007669"/>
    <property type="project" value="TreeGrafter"/>
</dbReference>
<gene>
    <name evidence="13" type="ORF">MUK42_25181</name>
</gene>
<evidence type="ECO:0000256" key="10">
    <source>
        <dbReference type="PROSITE-ProRule" id="PRU10141"/>
    </source>
</evidence>
<dbReference type="OrthoDB" id="266718at2759"/>
<evidence type="ECO:0000256" key="4">
    <source>
        <dbReference type="ARBA" id="ARBA00022679"/>
    </source>
</evidence>
<organism evidence="13 14">
    <name type="scientific">Musa troglodytarum</name>
    <name type="common">fe'i banana</name>
    <dbReference type="NCBI Taxonomy" id="320322"/>
    <lineage>
        <taxon>Eukaryota</taxon>
        <taxon>Viridiplantae</taxon>
        <taxon>Streptophyta</taxon>
        <taxon>Embryophyta</taxon>
        <taxon>Tracheophyta</taxon>
        <taxon>Spermatophyta</taxon>
        <taxon>Magnoliopsida</taxon>
        <taxon>Liliopsida</taxon>
        <taxon>Zingiberales</taxon>
        <taxon>Musaceae</taxon>
        <taxon>Musa</taxon>
    </lineage>
</organism>
<dbReference type="FunFam" id="1.10.510.10:FF:000359">
    <property type="entry name" value="Mitogen-activated protein kinase 1, putative, expressed"/>
    <property type="match status" value="1"/>
</dbReference>
<keyword evidence="7 10" id="KW-0067">ATP-binding</keyword>
<feature type="compositionally biased region" description="Low complexity" evidence="11">
    <location>
        <begin position="58"/>
        <end position="76"/>
    </location>
</feature>
<feature type="binding site" evidence="10">
    <location>
        <position position="390"/>
    </location>
    <ligand>
        <name>ATP</name>
        <dbReference type="ChEBI" id="CHEBI:30616"/>
    </ligand>
</feature>
<comment type="similarity">
    <text evidence="1">Belongs to the protein kinase superfamily. STE Ser/Thr protein kinase family. MAP kinase kinase kinase subfamily.</text>
</comment>
<reference evidence="13" key="1">
    <citation type="submission" date="2022-05" db="EMBL/GenBank/DDBJ databases">
        <title>The Musa troglodytarum L. genome provides insights into the mechanism of non-climacteric behaviour and enrichment of carotenoids.</title>
        <authorList>
            <person name="Wang J."/>
        </authorList>
    </citation>
    <scope>NUCLEOTIDE SEQUENCE</scope>
    <source>
        <tissue evidence="13">Leaf</tissue>
    </source>
</reference>
<proteinExistence type="inferred from homology"/>
<evidence type="ECO:0000256" key="1">
    <source>
        <dbReference type="ARBA" id="ARBA00006529"/>
    </source>
</evidence>
<dbReference type="PROSITE" id="PS00108">
    <property type="entry name" value="PROTEIN_KINASE_ST"/>
    <property type="match status" value="1"/>
</dbReference>
<dbReference type="EMBL" id="CP097511">
    <property type="protein sequence ID" value="URE42534.1"/>
    <property type="molecule type" value="Genomic_DNA"/>
</dbReference>
<dbReference type="SMART" id="SM00220">
    <property type="entry name" value="S_TKc"/>
    <property type="match status" value="1"/>
</dbReference>
<dbReference type="Gene3D" id="1.10.510.10">
    <property type="entry name" value="Transferase(Phosphotransferase) domain 1"/>
    <property type="match status" value="1"/>
</dbReference>
<keyword evidence="5 10" id="KW-0547">Nucleotide-binding</keyword>
<comment type="catalytic activity">
    <reaction evidence="9">
        <text>L-seryl-[protein] + ATP = O-phospho-L-seryl-[protein] + ADP + H(+)</text>
        <dbReference type="Rhea" id="RHEA:17989"/>
        <dbReference type="Rhea" id="RHEA-COMP:9863"/>
        <dbReference type="Rhea" id="RHEA-COMP:11604"/>
        <dbReference type="ChEBI" id="CHEBI:15378"/>
        <dbReference type="ChEBI" id="CHEBI:29999"/>
        <dbReference type="ChEBI" id="CHEBI:30616"/>
        <dbReference type="ChEBI" id="CHEBI:83421"/>
        <dbReference type="ChEBI" id="CHEBI:456216"/>
        <dbReference type="EC" id="2.7.11.25"/>
    </reaction>
</comment>
<dbReference type="Pfam" id="PF00069">
    <property type="entry name" value="Pkinase"/>
    <property type="match status" value="1"/>
</dbReference>
<dbReference type="InterPro" id="IPR008271">
    <property type="entry name" value="Ser/Thr_kinase_AS"/>
</dbReference>
<dbReference type="GO" id="GO:1902065">
    <property type="term" value="P:response to L-glutamate"/>
    <property type="evidence" value="ECO:0007669"/>
    <property type="project" value="UniProtKB-ARBA"/>
</dbReference>
<keyword evidence="3" id="KW-0723">Serine/threonine-protein kinase</keyword>
<evidence type="ECO:0000313" key="14">
    <source>
        <dbReference type="Proteomes" id="UP001055439"/>
    </source>
</evidence>
<name>A0A9E7I5W1_9LILI</name>
<evidence type="ECO:0000256" key="8">
    <source>
        <dbReference type="ARBA" id="ARBA00047559"/>
    </source>
</evidence>
<evidence type="ECO:0000256" key="9">
    <source>
        <dbReference type="ARBA" id="ARBA00048329"/>
    </source>
</evidence>
<evidence type="ECO:0000256" key="11">
    <source>
        <dbReference type="SAM" id="MobiDB-lite"/>
    </source>
</evidence>
<dbReference type="InterPro" id="IPR000719">
    <property type="entry name" value="Prot_kinase_dom"/>
</dbReference>
<evidence type="ECO:0000256" key="2">
    <source>
        <dbReference type="ARBA" id="ARBA00012406"/>
    </source>
</evidence>
<dbReference type="InterPro" id="IPR017441">
    <property type="entry name" value="Protein_kinase_ATP_BS"/>
</dbReference>
<keyword evidence="14" id="KW-1185">Reference proteome</keyword>
<keyword evidence="6 13" id="KW-0418">Kinase</keyword>
<feature type="domain" description="Protein kinase" evidence="12">
    <location>
        <begin position="362"/>
        <end position="615"/>
    </location>
</feature>
<dbReference type="PANTHER" id="PTHR48016:SF29">
    <property type="entry name" value="MITOGEN-ACTIVATED PROTEIN KINASE KINASE KINASE 1-RELATED"/>
    <property type="match status" value="1"/>
</dbReference>
<evidence type="ECO:0000256" key="3">
    <source>
        <dbReference type="ARBA" id="ARBA00022527"/>
    </source>
</evidence>
<dbReference type="PROSITE" id="PS50011">
    <property type="entry name" value="PROTEIN_KINASE_DOM"/>
    <property type="match status" value="1"/>
</dbReference>
<evidence type="ECO:0000313" key="13">
    <source>
        <dbReference type="EMBL" id="URE42534.1"/>
    </source>
</evidence>
<feature type="region of interest" description="Disordered" evidence="11">
    <location>
        <begin position="58"/>
        <end position="83"/>
    </location>
</feature>
<evidence type="ECO:0000256" key="7">
    <source>
        <dbReference type="ARBA" id="ARBA00022840"/>
    </source>
</evidence>
<evidence type="ECO:0000256" key="6">
    <source>
        <dbReference type="ARBA" id="ARBA00022777"/>
    </source>
</evidence>
<dbReference type="InterPro" id="IPR011009">
    <property type="entry name" value="Kinase-like_dom_sf"/>
</dbReference>
<dbReference type="GO" id="GO:0005524">
    <property type="term" value="F:ATP binding"/>
    <property type="evidence" value="ECO:0007669"/>
    <property type="project" value="UniProtKB-UniRule"/>
</dbReference>
<feature type="compositionally biased region" description="Polar residues" evidence="11">
    <location>
        <begin position="155"/>
        <end position="175"/>
    </location>
</feature>
<evidence type="ECO:0000256" key="5">
    <source>
        <dbReference type="ARBA" id="ARBA00022741"/>
    </source>
</evidence>
<dbReference type="EC" id="2.7.11.25" evidence="2"/>
<feature type="region of interest" description="Disordered" evidence="11">
    <location>
        <begin position="140"/>
        <end position="198"/>
    </location>
</feature>
<sequence length="627" mass="69215">MLFWSHKRGAFRLGRGAMDSKWRLQHEQQEMRRQPRLDRRNAGKNFDYGGEAVAAGGVSWSSSSSSCSASSDESSALRPTRSLDLPYSNQTSFRIGGIEGEVEILCRSLGLSGPEDFAISLPAWEARKVLSSSDLLHRRSPLSHPDSATHEDPTFASQSATLVSDSPPTFHSSASIEEPTGRQEVEENEPAKNSCDTSMKITVADDEAVRNSVPSVEPRGGDGGIRGVRPSILAPPATLAPPQINLAPPTPPPALPPPPYMSLPAIDRMDSAWDIVRSFAPEDQDNTFGACDDDETDEEDNTIEAGGEEELVELRLGETSEGFTGTSSYSTVNVDDDKSSMSTETMLIVSPNGKFKRNIKSWMRGRLLGSGSYGTVYEGISDVGVFFAVKEVSLLDQGSNAQQCILQLEQEIMLLSQFEHENIVQYYGTDKEEAKLFIFLELITQGSLASLYQKYRLQDTQVSAYTRQILYGLKYLHERNVVHRDIKCANILVHANGSVKLADFGLAKEITKFNVLKSCKGSVYWMAPEVVNPKMTYGPACDIWSLGCTVLEMLTRQIPFPNLEWTQALFRIGRGEQPPIPSFLSRDARDFISQCVKPNPNDRPSASQLLEHPFVKWSLSVSAQLFP</sequence>
<dbReference type="Proteomes" id="UP001055439">
    <property type="component" value="Chromosome 9"/>
</dbReference>
<accession>A0A9E7I5W1</accession>
<evidence type="ECO:0000259" key="12">
    <source>
        <dbReference type="PROSITE" id="PS50011"/>
    </source>
</evidence>